<dbReference type="InterPro" id="IPR003746">
    <property type="entry name" value="DUF167"/>
</dbReference>
<accession>A0A6J7GVB6</accession>
<gene>
    <name evidence="2" type="ORF">UFOPK3495_01354</name>
</gene>
<dbReference type="EMBL" id="CAFBMC010000089">
    <property type="protein sequence ID" value="CAB4907369.1"/>
    <property type="molecule type" value="Genomic_DNA"/>
</dbReference>
<proteinExistence type="inferred from homology"/>
<reference evidence="2" key="1">
    <citation type="submission" date="2020-05" db="EMBL/GenBank/DDBJ databases">
        <authorList>
            <person name="Chiriac C."/>
            <person name="Salcher M."/>
            <person name="Ghai R."/>
            <person name="Kavagutti S V."/>
        </authorList>
    </citation>
    <scope>NUCLEOTIDE SEQUENCE</scope>
</reference>
<evidence type="ECO:0000256" key="1">
    <source>
        <dbReference type="ARBA" id="ARBA00010364"/>
    </source>
</evidence>
<protein>
    <submittedName>
        <fullName evidence="2">Unannotated protein</fullName>
    </submittedName>
</protein>
<dbReference type="SMART" id="SM01152">
    <property type="entry name" value="DUF167"/>
    <property type="match status" value="1"/>
</dbReference>
<dbReference type="HAMAP" id="MF_00634">
    <property type="entry name" value="UPF0235"/>
    <property type="match status" value="1"/>
</dbReference>
<dbReference type="PANTHER" id="PTHR13420">
    <property type="entry name" value="UPF0235 PROTEIN C15ORF40"/>
    <property type="match status" value="1"/>
</dbReference>
<dbReference type="NCBIfam" id="TIGR00251">
    <property type="entry name" value="DUF167 family protein"/>
    <property type="match status" value="1"/>
</dbReference>
<evidence type="ECO:0000313" key="2">
    <source>
        <dbReference type="EMBL" id="CAB4907369.1"/>
    </source>
</evidence>
<comment type="similarity">
    <text evidence="1">Belongs to the UPF0235 family.</text>
</comment>
<organism evidence="2">
    <name type="scientific">freshwater metagenome</name>
    <dbReference type="NCBI Taxonomy" id="449393"/>
    <lineage>
        <taxon>unclassified sequences</taxon>
        <taxon>metagenomes</taxon>
        <taxon>ecological metagenomes</taxon>
    </lineage>
</organism>
<dbReference type="Pfam" id="PF02594">
    <property type="entry name" value="DUF167"/>
    <property type="match status" value="1"/>
</dbReference>
<dbReference type="GO" id="GO:0005737">
    <property type="term" value="C:cytoplasm"/>
    <property type="evidence" value="ECO:0007669"/>
    <property type="project" value="TreeGrafter"/>
</dbReference>
<dbReference type="Gene3D" id="3.30.1200.10">
    <property type="entry name" value="YggU-like"/>
    <property type="match status" value="1"/>
</dbReference>
<dbReference type="InterPro" id="IPR036591">
    <property type="entry name" value="YggU-like_sf"/>
</dbReference>
<sequence length="89" mass="8986">MTIRVKPGASRVSVGGAYGEPAALIVAVHAQPVDGQANAAVVAALAAALNVRKAEISVVAGQTGRTKIIAIQTDDEIALQERISALLAT</sequence>
<dbReference type="SUPFAM" id="SSF69786">
    <property type="entry name" value="YggU-like"/>
    <property type="match status" value="1"/>
</dbReference>
<dbReference type="AlphaFoldDB" id="A0A6J7GVB6"/>
<name>A0A6J7GVB6_9ZZZZ</name>
<dbReference type="PANTHER" id="PTHR13420:SF7">
    <property type="entry name" value="UPF0235 PROTEIN C15ORF40"/>
    <property type="match status" value="1"/>
</dbReference>